<name>A0ABZ0S9W5_9GAMM</name>
<sequence length="44" mass="4781">MPLFSSRSLPLRCFGASSTASRRALTNTIPLPYAPRLSAPESRC</sequence>
<organism evidence="1 2">
    <name type="scientific">Thiorhodovibrio winogradskyi</name>
    <dbReference type="NCBI Taxonomy" id="77007"/>
    <lineage>
        <taxon>Bacteria</taxon>
        <taxon>Pseudomonadati</taxon>
        <taxon>Pseudomonadota</taxon>
        <taxon>Gammaproteobacteria</taxon>
        <taxon>Chromatiales</taxon>
        <taxon>Chromatiaceae</taxon>
        <taxon>Thiorhodovibrio</taxon>
    </lineage>
</organism>
<dbReference type="EMBL" id="CP121472">
    <property type="protein sequence ID" value="WPL17826.1"/>
    <property type="molecule type" value="Genomic_DNA"/>
</dbReference>
<protein>
    <submittedName>
        <fullName evidence="1">Uncharacterized protein</fullName>
    </submittedName>
</protein>
<evidence type="ECO:0000313" key="1">
    <source>
        <dbReference type="EMBL" id="WPL17826.1"/>
    </source>
</evidence>
<keyword evidence="2" id="KW-1185">Reference proteome</keyword>
<dbReference type="Proteomes" id="UP001432180">
    <property type="component" value="Chromosome"/>
</dbReference>
<proteinExistence type="predicted"/>
<accession>A0ABZ0S9W5</accession>
<evidence type="ECO:0000313" key="2">
    <source>
        <dbReference type="Proteomes" id="UP001432180"/>
    </source>
</evidence>
<reference evidence="1 2" key="1">
    <citation type="journal article" date="2023" name="Microorganisms">
        <title>Thiorhodovibrio frisius and Trv. litoralis spp. nov., Two Novel Members from a Clade of Fastidious Purple Sulfur Bacteria That Exhibit Unique Red-Shifted Light-Harvesting Capabilities.</title>
        <authorList>
            <person name="Methner A."/>
            <person name="Kuzyk S.B."/>
            <person name="Petersen J."/>
            <person name="Bauer S."/>
            <person name="Brinkmann H."/>
            <person name="Sichau K."/>
            <person name="Wanner G."/>
            <person name="Wolf J."/>
            <person name="Neumann-Schaal M."/>
            <person name="Henke P."/>
            <person name="Tank M."/>
            <person name="Sproer C."/>
            <person name="Bunk B."/>
            <person name="Overmann J."/>
        </authorList>
    </citation>
    <scope>NUCLEOTIDE SEQUENCE [LARGE SCALE GENOMIC DNA]</scope>
    <source>
        <strain evidence="1 2">DSM 6702</strain>
    </source>
</reference>
<gene>
    <name evidence="1" type="ORF">Thiowin_02868</name>
</gene>